<organism evidence="2 3">
    <name type="scientific">Stieleria neptunia</name>
    <dbReference type="NCBI Taxonomy" id="2527979"/>
    <lineage>
        <taxon>Bacteria</taxon>
        <taxon>Pseudomonadati</taxon>
        <taxon>Planctomycetota</taxon>
        <taxon>Planctomycetia</taxon>
        <taxon>Pirellulales</taxon>
        <taxon>Pirellulaceae</taxon>
        <taxon>Stieleria</taxon>
    </lineage>
</organism>
<dbReference type="EMBL" id="CP037423">
    <property type="protein sequence ID" value="QDV45940.1"/>
    <property type="molecule type" value="Genomic_DNA"/>
</dbReference>
<dbReference type="InterPro" id="IPR029063">
    <property type="entry name" value="SAM-dependent_MTases_sf"/>
</dbReference>
<feature type="domain" description="Methyltransferase FkbM" evidence="1">
    <location>
        <begin position="87"/>
        <end position="243"/>
    </location>
</feature>
<dbReference type="InterPro" id="IPR006342">
    <property type="entry name" value="FkbM_mtfrase"/>
</dbReference>
<evidence type="ECO:0000313" key="3">
    <source>
        <dbReference type="Proteomes" id="UP000319004"/>
    </source>
</evidence>
<dbReference type="PANTHER" id="PTHR34203:SF15">
    <property type="entry name" value="SLL1173 PROTEIN"/>
    <property type="match status" value="1"/>
</dbReference>
<dbReference type="PANTHER" id="PTHR34203">
    <property type="entry name" value="METHYLTRANSFERASE, FKBM FAMILY PROTEIN"/>
    <property type="match status" value="1"/>
</dbReference>
<dbReference type="RefSeq" id="WP_145390147.1">
    <property type="nucleotide sequence ID" value="NZ_CP037423.1"/>
</dbReference>
<keyword evidence="3" id="KW-1185">Reference proteome</keyword>
<dbReference type="InterPro" id="IPR052514">
    <property type="entry name" value="SAM-dependent_MTase"/>
</dbReference>
<dbReference type="OrthoDB" id="261740at2"/>
<evidence type="ECO:0000259" key="1">
    <source>
        <dbReference type="Pfam" id="PF05050"/>
    </source>
</evidence>
<name>A0A518HYL3_9BACT</name>
<dbReference type="GO" id="GO:0008168">
    <property type="term" value="F:methyltransferase activity"/>
    <property type="evidence" value="ECO:0007669"/>
    <property type="project" value="UniProtKB-KW"/>
</dbReference>
<dbReference type="GO" id="GO:0032259">
    <property type="term" value="P:methylation"/>
    <property type="evidence" value="ECO:0007669"/>
    <property type="project" value="UniProtKB-KW"/>
</dbReference>
<keyword evidence="2" id="KW-0808">Transferase</keyword>
<dbReference type="NCBIfam" id="TIGR01444">
    <property type="entry name" value="fkbM_fam"/>
    <property type="match status" value="1"/>
</dbReference>
<sequence length="289" mass="32167">MLQLLHAIVSHPANHNARVKALMRAVRWQFSKRLTGRPRDLSYHGKILRCHPTNHSASRAIYFSGLPDYREMRFILDYLRPGDTFVDAGANVGLYTLLALSVVGDSGHVHAFEPNPQVAAMLRESLALNAADNVTVHEIGLADVEGSAAFSADGDDCTSHIVGSSTTTDTQIPIGRLDRILDDIPYAMMKFDIEGYEPFAIRGASEWTKSHNPPVMLIEMAGYSKRHGISTSEFIEELERIGYVTAIYNPNGHELQPTKKPWEVPIDNVLAIADDRFAFVENRLRQQTA</sequence>
<evidence type="ECO:0000313" key="2">
    <source>
        <dbReference type="EMBL" id="QDV45940.1"/>
    </source>
</evidence>
<dbReference type="KEGG" id="snep:Enr13x_58440"/>
<dbReference type="AlphaFoldDB" id="A0A518HYL3"/>
<dbReference type="SUPFAM" id="SSF53335">
    <property type="entry name" value="S-adenosyl-L-methionine-dependent methyltransferases"/>
    <property type="match status" value="1"/>
</dbReference>
<reference evidence="2 3" key="1">
    <citation type="submission" date="2019-03" db="EMBL/GenBank/DDBJ databases">
        <title>Deep-cultivation of Planctomycetes and their phenomic and genomic characterization uncovers novel biology.</title>
        <authorList>
            <person name="Wiegand S."/>
            <person name="Jogler M."/>
            <person name="Boedeker C."/>
            <person name="Pinto D."/>
            <person name="Vollmers J."/>
            <person name="Rivas-Marin E."/>
            <person name="Kohn T."/>
            <person name="Peeters S.H."/>
            <person name="Heuer A."/>
            <person name="Rast P."/>
            <person name="Oberbeckmann S."/>
            <person name="Bunk B."/>
            <person name="Jeske O."/>
            <person name="Meyerdierks A."/>
            <person name="Storesund J.E."/>
            <person name="Kallscheuer N."/>
            <person name="Luecker S."/>
            <person name="Lage O.M."/>
            <person name="Pohl T."/>
            <person name="Merkel B.J."/>
            <person name="Hornburger P."/>
            <person name="Mueller R.-W."/>
            <person name="Bruemmer F."/>
            <person name="Labrenz M."/>
            <person name="Spormann A.M."/>
            <person name="Op den Camp H."/>
            <person name="Overmann J."/>
            <person name="Amann R."/>
            <person name="Jetten M.S.M."/>
            <person name="Mascher T."/>
            <person name="Medema M.H."/>
            <person name="Devos D.P."/>
            <person name="Kaster A.-K."/>
            <person name="Ovreas L."/>
            <person name="Rohde M."/>
            <person name="Galperin M.Y."/>
            <person name="Jogler C."/>
        </authorList>
    </citation>
    <scope>NUCLEOTIDE SEQUENCE [LARGE SCALE GENOMIC DNA]</scope>
    <source>
        <strain evidence="2 3">Enr13</strain>
    </source>
</reference>
<accession>A0A518HYL3</accession>
<gene>
    <name evidence="2" type="ORF">Enr13x_58440</name>
</gene>
<dbReference type="Pfam" id="PF05050">
    <property type="entry name" value="Methyltransf_21"/>
    <property type="match status" value="1"/>
</dbReference>
<proteinExistence type="predicted"/>
<dbReference type="Proteomes" id="UP000319004">
    <property type="component" value="Chromosome"/>
</dbReference>
<protein>
    <submittedName>
        <fullName evidence="2">Methyltransferase domain protein</fullName>
    </submittedName>
</protein>
<keyword evidence="2" id="KW-0489">Methyltransferase</keyword>
<dbReference type="Gene3D" id="3.40.50.150">
    <property type="entry name" value="Vaccinia Virus protein VP39"/>
    <property type="match status" value="1"/>
</dbReference>